<protein>
    <recommendedName>
        <fullName evidence="1">BTB domain-containing protein</fullName>
    </recommendedName>
</protein>
<dbReference type="AlphaFoldDB" id="A0AAV5WD47"/>
<dbReference type="InterPro" id="IPR011333">
    <property type="entry name" value="SKP1/BTB/POZ_sf"/>
</dbReference>
<evidence type="ECO:0000313" key="2">
    <source>
        <dbReference type="EMBL" id="GMT29767.1"/>
    </source>
</evidence>
<comment type="caution">
    <text evidence="2">The sequence shown here is derived from an EMBL/GenBank/DDBJ whole genome shotgun (WGS) entry which is preliminary data.</text>
</comment>
<keyword evidence="3" id="KW-1185">Reference proteome</keyword>
<dbReference type="InterPro" id="IPR000210">
    <property type="entry name" value="BTB/POZ_dom"/>
</dbReference>
<accession>A0AAV5WD47</accession>
<gene>
    <name evidence="2" type="ORF">PFISCL1PPCAC_21064</name>
</gene>
<proteinExistence type="predicted"/>
<name>A0AAV5WD47_9BILA</name>
<dbReference type="SUPFAM" id="SSF54695">
    <property type="entry name" value="POZ domain"/>
    <property type="match status" value="1"/>
</dbReference>
<organism evidence="2 3">
    <name type="scientific">Pristionchus fissidentatus</name>
    <dbReference type="NCBI Taxonomy" id="1538716"/>
    <lineage>
        <taxon>Eukaryota</taxon>
        <taxon>Metazoa</taxon>
        <taxon>Ecdysozoa</taxon>
        <taxon>Nematoda</taxon>
        <taxon>Chromadorea</taxon>
        <taxon>Rhabditida</taxon>
        <taxon>Rhabditina</taxon>
        <taxon>Diplogasteromorpha</taxon>
        <taxon>Diplogasteroidea</taxon>
        <taxon>Neodiplogasteridae</taxon>
        <taxon>Pristionchus</taxon>
    </lineage>
</organism>
<sequence length="254" mass="29264">MLWQCDVRGEVKLINFTDKSLSVNKPFRDALYNADRYASVTLMEWEEFLAKSEDFICDGSIVVYASIAVQGKSGNRFRKRIASNFYSPSKFSDVILIVEEYELHISKAILAHASSYFETLFYGDFTESRENKITLKDVAFEDFLVVLGLIYATDEEVDDDNVDGILVLADQFDMKRVLYKAETWLVESSNKQFAHKVYLGDKYKLELLLTHCLDEIDSFEKLSEVTTSEFFKNLSESIKDDLLAKAMEMGMKKR</sequence>
<dbReference type="PANTHER" id="PTHR47022:SF1">
    <property type="entry name" value="BTB AND MATH DOMAIN-CONTAINING PROTEIN 36-RELATED"/>
    <property type="match status" value="1"/>
</dbReference>
<dbReference type="Proteomes" id="UP001432322">
    <property type="component" value="Unassembled WGS sequence"/>
</dbReference>
<dbReference type="SMART" id="SM00225">
    <property type="entry name" value="BTB"/>
    <property type="match status" value="1"/>
</dbReference>
<reference evidence="2" key="1">
    <citation type="submission" date="2023-10" db="EMBL/GenBank/DDBJ databases">
        <title>Genome assembly of Pristionchus species.</title>
        <authorList>
            <person name="Yoshida K."/>
            <person name="Sommer R.J."/>
        </authorList>
    </citation>
    <scope>NUCLEOTIDE SEQUENCE</scope>
    <source>
        <strain evidence="2">RS5133</strain>
    </source>
</reference>
<dbReference type="Pfam" id="PF00651">
    <property type="entry name" value="BTB"/>
    <property type="match status" value="1"/>
</dbReference>
<dbReference type="CDD" id="cd18186">
    <property type="entry name" value="BTB_POZ_ZBTB_KLHL-like"/>
    <property type="match status" value="1"/>
</dbReference>
<dbReference type="Gene3D" id="3.30.710.10">
    <property type="entry name" value="Potassium Channel Kv1.1, Chain A"/>
    <property type="match status" value="1"/>
</dbReference>
<dbReference type="EMBL" id="BTSY01000005">
    <property type="protein sequence ID" value="GMT29767.1"/>
    <property type="molecule type" value="Genomic_DNA"/>
</dbReference>
<dbReference type="PANTHER" id="PTHR47022">
    <property type="entry name" value="BTB AND MATH DOMAIN-CONTAINING PROTEIN 36-RELATED"/>
    <property type="match status" value="1"/>
</dbReference>
<evidence type="ECO:0000259" key="1">
    <source>
        <dbReference type="PROSITE" id="PS50097"/>
    </source>
</evidence>
<evidence type="ECO:0000313" key="3">
    <source>
        <dbReference type="Proteomes" id="UP001432322"/>
    </source>
</evidence>
<dbReference type="PROSITE" id="PS50097">
    <property type="entry name" value="BTB"/>
    <property type="match status" value="1"/>
</dbReference>
<feature type="domain" description="BTB" evidence="1">
    <location>
        <begin position="92"/>
        <end position="159"/>
    </location>
</feature>